<dbReference type="EMBL" id="CP009962">
    <property type="protein sequence ID" value="AIY39438.1"/>
    <property type="molecule type" value="Genomic_DNA"/>
</dbReference>
<evidence type="ECO:0000313" key="2">
    <source>
        <dbReference type="Proteomes" id="UP000030302"/>
    </source>
</evidence>
<dbReference type="STRING" id="279058.LT85_0278"/>
<dbReference type="InterPro" id="IPR040442">
    <property type="entry name" value="Pyrv_kinase-like_dom_sf"/>
</dbReference>
<dbReference type="PANTHER" id="PTHR42905:SF16">
    <property type="entry name" value="CARBOXYPHOSPHONOENOLPYRUVATE PHOSPHONOMUTASE-LIKE PROTEIN (AFU_ORTHOLOGUE AFUA_5G07230)"/>
    <property type="match status" value="1"/>
</dbReference>
<gene>
    <name evidence="1" type="ORF">LT85_0278</name>
</gene>
<reference evidence="2" key="1">
    <citation type="journal article" date="2014" name="Soil Biol. Biochem.">
        <title>Structure and function of bacterial communities in ageing soils: Insights from the Mendocino ecological staircase.</title>
        <authorList>
            <person name="Uroz S."/>
            <person name="Tech J.J."/>
            <person name="Sawaya N.A."/>
            <person name="Frey-Klett P."/>
            <person name="Leveau J.H.J."/>
        </authorList>
    </citation>
    <scope>NUCLEOTIDE SEQUENCE [LARGE SCALE GENOMIC DNA]</scope>
    <source>
        <strain evidence="2">Cal35</strain>
    </source>
</reference>
<organism evidence="1 2">
    <name type="scientific">Collimonas arenae</name>
    <dbReference type="NCBI Taxonomy" id="279058"/>
    <lineage>
        <taxon>Bacteria</taxon>
        <taxon>Pseudomonadati</taxon>
        <taxon>Pseudomonadota</taxon>
        <taxon>Betaproteobacteria</taxon>
        <taxon>Burkholderiales</taxon>
        <taxon>Oxalobacteraceae</taxon>
        <taxon>Collimonas</taxon>
    </lineage>
</organism>
<accession>A0A0A1F3Y9</accession>
<sequence length="259" mass="27641">MNNLKQKAEQFRQLHIPGNPLVLFNIWDPGSATAVAAGGALAIATGSWAVAHVNGYADGEQVPLDLVIGNLERITHTVDLPVTVDLESGYGRTAAEVAGVIERSIRAGAIGCNLEDSFPENRTLRSVTEQSERIRHARNAADGLDLPYFINARTDIFFQPSAPPHDDALVALALQRAHAYAEAGADGLFVPGLTDERLIARLAAESPLPLNVMVREQTPSLPQLAHAGVARVSYGPGPYLKLMKQLEQAARDALGTTSA</sequence>
<dbReference type="Gene3D" id="3.20.20.60">
    <property type="entry name" value="Phosphoenolpyruvate-binding domains"/>
    <property type="match status" value="1"/>
</dbReference>
<dbReference type="AlphaFoldDB" id="A0A0A1F3Y9"/>
<dbReference type="EC" id="2.7.8.23" evidence="1"/>
<dbReference type="RefSeq" id="WP_038484376.1">
    <property type="nucleotide sequence ID" value="NZ_CP009962.1"/>
</dbReference>
<dbReference type="SUPFAM" id="SSF51621">
    <property type="entry name" value="Phosphoenolpyruvate/pyruvate domain"/>
    <property type="match status" value="1"/>
</dbReference>
<dbReference type="GO" id="GO:0008807">
    <property type="term" value="F:carboxyvinyl-carboxyphosphonate phosphorylmutase activity"/>
    <property type="evidence" value="ECO:0007669"/>
    <property type="project" value="UniProtKB-EC"/>
</dbReference>
<evidence type="ECO:0000313" key="1">
    <source>
        <dbReference type="EMBL" id="AIY39438.1"/>
    </source>
</evidence>
<keyword evidence="2" id="KW-1185">Reference proteome</keyword>
<dbReference type="Proteomes" id="UP000030302">
    <property type="component" value="Chromosome"/>
</dbReference>
<dbReference type="PANTHER" id="PTHR42905">
    <property type="entry name" value="PHOSPHOENOLPYRUVATE CARBOXYLASE"/>
    <property type="match status" value="1"/>
</dbReference>
<dbReference type="InterPro" id="IPR015813">
    <property type="entry name" value="Pyrv/PenolPyrv_kinase-like_dom"/>
</dbReference>
<dbReference type="HOGENOM" id="CLU_027389_2_3_4"/>
<keyword evidence="1" id="KW-0808">Transferase</keyword>
<proteinExistence type="predicted"/>
<dbReference type="OrthoDB" id="9785398at2"/>
<dbReference type="KEGG" id="care:LT85_0278"/>
<dbReference type="CDD" id="cd00377">
    <property type="entry name" value="ICL_PEPM"/>
    <property type="match status" value="1"/>
</dbReference>
<protein>
    <submittedName>
        <fullName evidence="1">Putative carboxyvinyl-carboxyphosphonate phosphorylmutase</fullName>
        <ecNumber evidence="1">2.7.8.23</ecNumber>
    </submittedName>
</protein>
<dbReference type="InterPro" id="IPR039556">
    <property type="entry name" value="ICL/PEPM"/>
</dbReference>
<name>A0A0A1F3Y9_9BURK</name>
<dbReference type="Pfam" id="PF13714">
    <property type="entry name" value="PEP_mutase"/>
    <property type="match status" value="1"/>
</dbReference>